<protein>
    <submittedName>
        <fullName evidence="4">Endo/exonuclease/phosphatase domain-containing protein</fullName>
    </submittedName>
</protein>
<gene>
    <name evidence="2" type="ORF">SBAD_LOCUS9668</name>
</gene>
<name>A0A183J1C0_9BILA</name>
<dbReference type="GO" id="GO:0003824">
    <property type="term" value="F:catalytic activity"/>
    <property type="evidence" value="ECO:0007669"/>
    <property type="project" value="InterPro"/>
</dbReference>
<feature type="domain" description="Endonuclease/exonuclease/phosphatase" evidence="1">
    <location>
        <begin position="45"/>
        <end position="165"/>
    </location>
</feature>
<organism evidence="4">
    <name type="scientific">Soboliphyme baturini</name>
    <dbReference type="NCBI Taxonomy" id="241478"/>
    <lineage>
        <taxon>Eukaryota</taxon>
        <taxon>Metazoa</taxon>
        <taxon>Ecdysozoa</taxon>
        <taxon>Nematoda</taxon>
        <taxon>Enoplea</taxon>
        <taxon>Dorylaimia</taxon>
        <taxon>Dioctophymatida</taxon>
        <taxon>Dioctophymatoidea</taxon>
        <taxon>Soboliphymatidae</taxon>
        <taxon>Soboliphyme</taxon>
    </lineage>
</organism>
<evidence type="ECO:0000313" key="2">
    <source>
        <dbReference type="EMBL" id="VDP24840.1"/>
    </source>
</evidence>
<evidence type="ECO:0000259" key="1">
    <source>
        <dbReference type="Pfam" id="PF14529"/>
    </source>
</evidence>
<dbReference type="EMBL" id="UZAM01013017">
    <property type="protein sequence ID" value="VDP24840.1"/>
    <property type="molecule type" value="Genomic_DNA"/>
</dbReference>
<keyword evidence="3" id="KW-1185">Reference proteome</keyword>
<dbReference type="Gene3D" id="3.60.10.10">
    <property type="entry name" value="Endonuclease/exonuclease/phosphatase"/>
    <property type="match status" value="1"/>
</dbReference>
<proteinExistence type="predicted"/>
<dbReference type="Pfam" id="PF14529">
    <property type="entry name" value="Exo_endo_phos_2"/>
    <property type="match status" value="1"/>
</dbReference>
<sequence length="266" mass="30001">MNLNGWKLFYSGADIITRAHADVDALVEPNLACKITDCKAYQRKVYAPNLRGDYETFLEEVQCALSEAPNTEFLTLMGDFNAHVGVEAEKWNGVNRKNGTSDINNNGMKLLRFSANNRLSIMNTFYEHRKVHPYTWFREACAQKSMIDLIIVSSELDAQSSWWTREVQLAAKEKKAAFKKWLGNKEPSTRVLYVEARKLAREYFDGLLNHAQQQEDSPVEQNGTDITISVDEIAQAVKSFRNGKGAGIDEIRPEMLKAVGEQACAG</sequence>
<dbReference type="Proteomes" id="UP000270296">
    <property type="component" value="Unassembled WGS sequence"/>
</dbReference>
<evidence type="ECO:0000313" key="3">
    <source>
        <dbReference type="Proteomes" id="UP000270296"/>
    </source>
</evidence>
<dbReference type="SUPFAM" id="SSF56219">
    <property type="entry name" value="DNase I-like"/>
    <property type="match status" value="1"/>
</dbReference>
<reference evidence="4" key="1">
    <citation type="submission" date="2016-06" db="UniProtKB">
        <authorList>
            <consortium name="WormBaseParasite"/>
        </authorList>
    </citation>
    <scope>IDENTIFICATION</scope>
</reference>
<dbReference type="WBParaSite" id="SBAD_0001001601-mRNA-1">
    <property type="protein sequence ID" value="SBAD_0001001601-mRNA-1"/>
    <property type="gene ID" value="SBAD_0001001601"/>
</dbReference>
<accession>A0A183J1C0</accession>
<evidence type="ECO:0000313" key="4">
    <source>
        <dbReference type="WBParaSite" id="SBAD_0001001601-mRNA-1"/>
    </source>
</evidence>
<dbReference type="OrthoDB" id="410381at2759"/>
<dbReference type="InterPro" id="IPR036691">
    <property type="entry name" value="Endo/exonu/phosph_ase_sf"/>
</dbReference>
<dbReference type="InterPro" id="IPR005135">
    <property type="entry name" value="Endo/exonuclease/phosphatase"/>
</dbReference>
<reference evidence="2 3" key="2">
    <citation type="submission" date="2018-11" db="EMBL/GenBank/DDBJ databases">
        <authorList>
            <consortium name="Pathogen Informatics"/>
        </authorList>
    </citation>
    <scope>NUCLEOTIDE SEQUENCE [LARGE SCALE GENOMIC DNA]</scope>
</reference>
<dbReference type="AlphaFoldDB" id="A0A183J1C0"/>